<dbReference type="SMART" id="SM00874">
    <property type="entry name" value="B5"/>
    <property type="match status" value="1"/>
</dbReference>
<evidence type="ECO:0000313" key="21">
    <source>
        <dbReference type="Proteomes" id="UP000184088"/>
    </source>
</evidence>
<dbReference type="InterPro" id="IPR012340">
    <property type="entry name" value="NA-bd_OB-fold"/>
</dbReference>
<dbReference type="InterPro" id="IPR005146">
    <property type="entry name" value="B3/B4_tRNA-bd"/>
</dbReference>
<dbReference type="GO" id="GO:0006432">
    <property type="term" value="P:phenylalanyl-tRNA aminoacylation"/>
    <property type="evidence" value="ECO:0007669"/>
    <property type="project" value="UniProtKB-UniRule"/>
</dbReference>
<dbReference type="Pfam" id="PF03483">
    <property type="entry name" value="B3_4"/>
    <property type="match status" value="1"/>
</dbReference>
<gene>
    <name evidence="15" type="primary">pheT</name>
    <name evidence="20" type="ORF">SAMN02746089_01013</name>
</gene>
<evidence type="ECO:0000256" key="9">
    <source>
        <dbReference type="ARBA" id="ARBA00022840"/>
    </source>
</evidence>
<dbReference type="SUPFAM" id="SSF46955">
    <property type="entry name" value="Putative DNA-binding domain"/>
    <property type="match status" value="1"/>
</dbReference>
<dbReference type="InterPro" id="IPR002547">
    <property type="entry name" value="tRNA-bd_dom"/>
</dbReference>
<dbReference type="SUPFAM" id="SSF50249">
    <property type="entry name" value="Nucleic acid-binding proteins"/>
    <property type="match status" value="1"/>
</dbReference>
<dbReference type="GO" id="GO:0009328">
    <property type="term" value="C:phenylalanine-tRNA ligase complex"/>
    <property type="evidence" value="ECO:0007669"/>
    <property type="project" value="TreeGrafter"/>
</dbReference>
<evidence type="ECO:0000259" key="17">
    <source>
        <dbReference type="PROSITE" id="PS50886"/>
    </source>
</evidence>
<dbReference type="CDD" id="cd00769">
    <property type="entry name" value="PheRS_beta_core"/>
    <property type="match status" value="1"/>
</dbReference>
<dbReference type="GO" id="GO:0140096">
    <property type="term" value="F:catalytic activity, acting on a protein"/>
    <property type="evidence" value="ECO:0007669"/>
    <property type="project" value="UniProtKB-ARBA"/>
</dbReference>
<keyword evidence="10 15" id="KW-0460">Magnesium</keyword>
<name>A0A1M4XH18_9THEO</name>
<dbReference type="InterPro" id="IPR009061">
    <property type="entry name" value="DNA-bd_dom_put_sf"/>
</dbReference>
<dbReference type="SMART" id="SM00873">
    <property type="entry name" value="B3_4"/>
    <property type="match status" value="1"/>
</dbReference>
<feature type="domain" description="B5" evidence="19">
    <location>
        <begin position="408"/>
        <end position="483"/>
    </location>
</feature>
<dbReference type="SUPFAM" id="SSF56037">
    <property type="entry name" value="PheT/TilS domain"/>
    <property type="match status" value="1"/>
</dbReference>
<dbReference type="InterPro" id="IPR005147">
    <property type="entry name" value="tRNA_synthase_B5-dom"/>
</dbReference>
<dbReference type="GO" id="GO:0005524">
    <property type="term" value="F:ATP binding"/>
    <property type="evidence" value="ECO:0007669"/>
    <property type="project" value="UniProtKB-UniRule"/>
</dbReference>
<keyword evidence="21" id="KW-1185">Reference proteome</keyword>
<dbReference type="FunFam" id="3.30.70.380:FF:000001">
    <property type="entry name" value="Phenylalanine--tRNA ligase beta subunit"/>
    <property type="match status" value="1"/>
</dbReference>
<comment type="cofactor">
    <cofactor evidence="15">
        <name>Mg(2+)</name>
        <dbReference type="ChEBI" id="CHEBI:18420"/>
    </cofactor>
    <text evidence="15">Binds 2 magnesium ions per tetramer.</text>
</comment>
<evidence type="ECO:0000256" key="8">
    <source>
        <dbReference type="ARBA" id="ARBA00022741"/>
    </source>
</evidence>
<dbReference type="InterPro" id="IPR041616">
    <property type="entry name" value="PheRS_beta_core"/>
</dbReference>
<dbReference type="OrthoDB" id="9805455at2"/>
<dbReference type="InterPro" id="IPR005121">
    <property type="entry name" value="Fdx_antiC-bd"/>
</dbReference>
<dbReference type="FunFam" id="3.50.40.10:FF:000001">
    <property type="entry name" value="Phenylalanine--tRNA ligase beta subunit"/>
    <property type="match status" value="1"/>
</dbReference>
<dbReference type="PANTHER" id="PTHR10947">
    <property type="entry name" value="PHENYLALANYL-TRNA SYNTHETASE BETA CHAIN AND LEUCINE-RICH REPEAT-CONTAINING PROTEIN 47"/>
    <property type="match status" value="1"/>
</dbReference>
<dbReference type="HAMAP" id="MF_00283">
    <property type="entry name" value="Phe_tRNA_synth_beta1"/>
    <property type="match status" value="1"/>
</dbReference>
<comment type="catalytic activity">
    <reaction evidence="14 15">
        <text>tRNA(Phe) + L-phenylalanine + ATP = L-phenylalanyl-tRNA(Phe) + AMP + diphosphate + H(+)</text>
        <dbReference type="Rhea" id="RHEA:19413"/>
        <dbReference type="Rhea" id="RHEA-COMP:9668"/>
        <dbReference type="Rhea" id="RHEA-COMP:9699"/>
        <dbReference type="ChEBI" id="CHEBI:15378"/>
        <dbReference type="ChEBI" id="CHEBI:30616"/>
        <dbReference type="ChEBI" id="CHEBI:33019"/>
        <dbReference type="ChEBI" id="CHEBI:58095"/>
        <dbReference type="ChEBI" id="CHEBI:78442"/>
        <dbReference type="ChEBI" id="CHEBI:78531"/>
        <dbReference type="ChEBI" id="CHEBI:456215"/>
        <dbReference type="EC" id="6.1.1.20"/>
    </reaction>
</comment>
<dbReference type="InterPro" id="IPR020825">
    <property type="entry name" value="Phe-tRNA_synthase-like_B3/B4"/>
</dbReference>
<evidence type="ECO:0000259" key="19">
    <source>
        <dbReference type="PROSITE" id="PS51483"/>
    </source>
</evidence>
<feature type="domain" description="TRNA-binding" evidence="17">
    <location>
        <begin position="41"/>
        <end position="154"/>
    </location>
</feature>
<feature type="domain" description="FDX-ACB" evidence="18">
    <location>
        <begin position="704"/>
        <end position="797"/>
    </location>
</feature>
<dbReference type="Pfam" id="PF03484">
    <property type="entry name" value="B5"/>
    <property type="match status" value="1"/>
</dbReference>
<dbReference type="SMART" id="SM00896">
    <property type="entry name" value="FDX-ACB"/>
    <property type="match status" value="1"/>
</dbReference>
<evidence type="ECO:0000313" key="20">
    <source>
        <dbReference type="EMBL" id="SHE92708.1"/>
    </source>
</evidence>
<evidence type="ECO:0000256" key="14">
    <source>
        <dbReference type="ARBA" id="ARBA00049255"/>
    </source>
</evidence>
<dbReference type="Gene3D" id="3.50.40.10">
    <property type="entry name" value="Phenylalanyl-trna Synthetase, Chain B, domain 3"/>
    <property type="match status" value="1"/>
</dbReference>
<keyword evidence="8 15" id="KW-0547">Nucleotide-binding</keyword>
<evidence type="ECO:0000256" key="2">
    <source>
        <dbReference type="ARBA" id="ARBA00008653"/>
    </source>
</evidence>
<dbReference type="AlphaFoldDB" id="A0A1M4XH18"/>
<dbReference type="NCBIfam" id="NF045760">
    <property type="entry name" value="YtpR"/>
    <property type="match status" value="1"/>
</dbReference>
<keyword evidence="13 15" id="KW-0030">Aminoacyl-tRNA synthetase</keyword>
<dbReference type="STRING" id="1121256.SAMN02746089_01013"/>
<protein>
    <recommendedName>
        <fullName evidence="15">Phenylalanine--tRNA ligase beta subunit</fullName>
        <ecNumber evidence="15">6.1.1.20</ecNumber>
    </recommendedName>
    <alternativeName>
        <fullName evidence="15">Phenylalanyl-tRNA synthetase beta subunit</fullName>
        <shortName evidence="15">PheRS</shortName>
    </alternativeName>
</protein>
<dbReference type="EC" id="6.1.1.20" evidence="15"/>
<reference evidence="20 21" key="1">
    <citation type="submission" date="2016-11" db="EMBL/GenBank/DDBJ databases">
        <authorList>
            <person name="Jaros S."/>
            <person name="Januszkiewicz K."/>
            <person name="Wedrychowicz H."/>
        </authorList>
    </citation>
    <scope>NUCLEOTIDE SEQUENCE [LARGE SCALE GENOMIC DNA]</scope>
    <source>
        <strain evidence="20 21">DSM 17918</strain>
    </source>
</reference>
<dbReference type="GO" id="GO:0000049">
    <property type="term" value="F:tRNA binding"/>
    <property type="evidence" value="ECO:0007669"/>
    <property type="project" value="UniProtKB-UniRule"/>
</dbReference>
<keyword evidence="9 15" id="KW-0067">ATP-binding</keyword>
<keyword evidence="4 15" id="KW-0963">Cytoplasm</keyword>
<dbReference type="PROSITE" id="PS50886">
    <property type="entry name" value="TRBD"/>
    <property type="match status" value="1"/>
</dbReference>
<dbReference type="Pfam" id="PF03147">
    <property type="entry name" value="FDX-ACB"/>
    <property type="match status" value="1"/>
</dbReference>
<evidence type="ECO:0000256" key="3">
    <source>
        <dbReference type="ARBA" id="ARBA00011209"/>
    </source>
</evidence>
<dbReference type="InterPro" id="IPR004532">
    <property type="entry name" value="Phe-tRNA-ligase_IIc_bsu_bact"/>
</dbReference>
<evidence type="ECO:0000256" key="4">
    <source>
        <dbReference type="ARBA" id="ARBA00022490"/>
    </source>
</evidence>
<accession>A0A1M4XH18</accession>
<dbReference type="InterPro" id="IPR036690">
    <property type="entry name" value="Fdx_antiC-bd_sf"/>
</dbReference>
<feature type="binding site" evidence="15">
    <location>
        <position position="467"/>
    </location>
    <ligand>
        <name>Mg(2+)</name>
        <dbReference type="ChEBI" id="CHEBI:18420"/>
        <note>shared with alpha subunit</note>
    </ligand>
</feature>
<evidence type="ECO:0000256" key="7">
    <source>
        <dbReference type="ARBA" id="ARBA00022723"/>
    </source>
</evidence>
<dbReference type="SUPFAM" id="SSF54991">
    <property type="entry name" value="Anticodon-binding domain of PheRS"/>
    <property type="match status" value="1"/>
</dbReference>
<feature type="binding site" evidence="15">
    <location>
        <position position="470"/>
    </location>
    <ligand>
        <name>Mg(2+)</name>
        <dbReference type="ChEBI" id="CHEBI:18420"/>
        <note>shared with alpha subunit</note>
    </ligand>
</feature>
<dbReference type="EMBL" id="FQVH01000008">
    <property type="protein sequence ID" value="SHE92708.1"/>
    <property type="molecule type" value="Genomic_DNA"/>
</dbReference>
<evidence type="ECO:0000256" key="10">
    <source>
        <dbReference type="ARBA" id="ARBA00022842"/>
    </source>
</evidence>
<dbReference type="Pfam" id="PF01588">
    <property type="entry name" value="tRNA_bind"/>
    <property type="match status" value="1"/>
</dbReference>
<evidence type="ECO:0000256" key="15">
    <source>
        <dbReference type="HAMAP-Rule" id="MF_00283"/>
    </source>
</evidence>
<dbReference type="GO" id="GO:0000287">
    <property type="term" value="F:magnesium ion binding"/>
    <property type="evidence" value="ECO:0007669"/>
    <property type="project" value="UniProtKB-UniRule"/>
</dbReference>
<comment type="subunit">
    <text evidence="3 15">Tetramer of two alpha and two beta subunits.</text>
</comment>
<dbReference type="SUPFAM" id="SSF55681">
    <property type="entry name" value="Class II aaRS and biotin synthetases"/>
    <property type="match status" value="1"/>
</dbReference>
<comment type="similarity">
    <text evidence="2 15">Belongs to the phenylalanyl-tRNA synthetase beta subunit family. Type 1 subfamily.</text>
</comment>
<keyword evidence="12 15" id="KW-0648">Protein biosynthesis</keyword>
<evidence type="ECO:0000256" key="13">
    <source>
        <dbReference type="ARBA" id="ARBA00023146"/>
    </source>
</evidence>
<keyword evidence="5 16" id="KW-0820">tRNA-binding</keyword>
<dbReference type="Gene3D" id="2.40.50.140">
    <property type="entry name" value="Nucleic acid-binding proteins"/>
    <property type="match status" value="1"/>
</dbReference>
<dbReference type="GO" id="GO:0004826">
    <property type="term" value="F:phenylalanine-tRNA ligase activity"/>
    <property type="evidence" value="ECO:0007669"/>
    <property type="project" value="UniProtKB-UniRule"/>
</dbReference>
<evidence type="ECO:0000256" key="6">
    <source>
        <dbReference type="ARBA" id="ARBA00022598"/>
    </source>
</evidence>
<evidence type="ECO:0000256" key="1">
    <source>
        <dbReference type="ARBA" id="ARBA00004496"/>
    </source>
</evidence>
<dbReference type="Pfam" id="PF17759">
    <property type="entry name" value="tRNA_synthFbeta"/>
    <property type="match status" value="1"/>
</dbReference>
<feature type="binding site" evidence="15">
    <location>
        <position position="471"/>
    </location>
    <ligand>
        <name>Mg(2+)</name>
        <dbReference type="ChEBI" id="CHEBI:18420"/>
        <note>shared with alpha subunit</note>
    </ligand>
</feature>
<keyword evidence="6 15" id="KW-0436">Ligase</keyword>
<dbReference type="RefSeq" id="WP_073342288.1">
    <property type="nucleotide sequence ID" value="NZ_FQVH01000008.1"/>
</dbReference>
<dbReference type="InterPro" id="IPR033714">
    <property type="entry name" value="tRNA_bind_bactPheRS"/>
</dbReference>
<dbReference type="CDD" id="cd02796">
    <property type="entry name" value="tRNA_bind_bactPheRS"/>
    <property type="match status" value="1"/>
</dbReference>
<organism evidence="20 21">
    <name type="scientific">Caldanaerobius fijiensis DSM 17918</name>
    <dbReference type="NCBI Taxonomy" id="1121256"/>
    <lineage>
        <taxon>Bacteria</taxon>
        <taxon>Bacillati</taxon>
        <taxon>Bacillota</taxon>
        <taxon>Clostridia</taxon>
        <taxon>Thermoanaerobacterales</taxon>
        <taxon>Thermoanaerobacteraceae</taxon>
        <taxon>Caldanaerobius</taxon>
    </lineage>
</organism>
<dbReference type="NCBIfam" id="TIGR00472">
    <property type="entry name" value="pheT_bact"/>
    <property type="match status" value="1"/>
</dbReference>
<evidence type="ECO:0000256" key="5">
    <source>
        <dbReference type="ARBA" id="ARBA00022555"/>
    </source>
</evidence>
<dbReference type="PROSITE" id="PS51483">
    <property type="entry name" value="B5"/>
    <property type="match status" value="1"/>
</dbReference>
<evidence type="ECO:0000256" key="16">
    <source>
        <dbReference type="PROSITE-ProRule" id="PRU00209"/>
    </source>
</evidence>
<dbReference type="PANTHER" id="PTHR10947:SF0">
    <property type="entry name" value="PHENYLALANINE--TRNA LIGASE BETA SUBUNIT"/>
    <property type="match status" value="1"/>
</dbReference>
<dbReference type="Gene3D" id="3.30.56.10">
    <property type="match status" value="2"/>
</dbReference>
<dbReference type="InterPro" id="IPR045060">
    <property type="entry name" value="Phe-tRNA-ligase_IIc_bsu"/>
</dbReference>
<keyword evidence="11 16" id="KW-0694">RNA-binding</keyword>
<dbReference type="PROSITE" id="PS51447">
    <property type="entry name" value="FDX_ACB"/>
    <property type="match status" value="1"/>
</dbReference>
<dbReference type="Proteomes" id="UP000184088">
    <property type="component" value="Unassembled WGS sequence"/>
</dbReference>
<dbReference type="Gene3D" id="3.30.930.10">
    <property type="entry name" value="Bira Bifunctional Protein, Domain 2"/>
    <property type="match status" value="1"/>
</dbReference>
<feature type="binding site" evidence="15">
    <location>
        <position position="461"/>
    </location>
    <ligand>
        <name>Mg(2+)</name>
        <dbReference type="ChEBI" id="CHEBI:18420"/>
        <note>shared with alpha subunit</note>
    </ligand>
</feature>
<evidence type="ECO:0000259" key="18">
    <source>
        <dbReference type="PROSITE" id="PS51447"/>
    </source>
</evidence>
<dbReference type="GO" id="GO:0016740">
    <property type="term" value="F:transferase activity"/>
    <property type="evidence" value="ECO:0007669"/>
    <property type="project" value="UniProtKB-ARBA"/>
</dbReference>
<keyword evidence="7 15" id="KW-0479">Metal-binding</keyword>
<comment type="subcellular location">
    <subcellularLocation>
        <location evidence="1 15">Cytoplasm</location>
    </subcellularLocation>
</comment>
<dbReference type="InterPro" id="IPR045864">
    <property type="entry name" value="aa-tRNA-synth_II/BPL/LPL"/>
</dbReference>
<dbReference type="Gene3D" id="3.30.70.380">
    <property type="entry name" value="Ferrodoxin-fold anticodon-binding domain"/>
    <property type="match status" value="1"/>
</dbReference>
<evidence type="ECO:0000256" key="12">
    <source>
        <dbReference type="ARBA" id="ARBA00022917"/>
    </source>
</evidence>
<proteinExistence type="inferred from homology"/>
<sequence length="797" mass="88929">MLVSMNWLRDYVDISEEMDVKEIVEKFTMSGSKVETYKVLGEDIEGVVIGRIVDIKKHPSADKLLICLVDVKDELLQIITGATNVFVGAYVPVAKIGATLPNGIKIRKQKLRGEESFGMLCSAEELGIDEQYVSGESRGGIYILPELPLGMDAKAALGLDDVVIDFELTHNRSDCMSMVGMAREAVAVFDSQLRPPVIEVKEVDEAAAAYADVEIIADDLCSRYVARIVKNIKIGPSPMWMQQRLIKSGVRPINNIVDVTNYVMLELGQPLHAFDLEKVRGRKIIVRRAKKGETIETIDHRLRELDDSMLVIADAERPVAIAGVMGGLDTEITDDTKMILIESANFNGSSVRQTSRKLGLRSEASSRFERGIDPNLAMDAVNRAAQLIQEIGAGEVLKGTIDVYKKAVEPWNIAVRPQRINQLLGTELTAEYMISLLEKLGLKCAIKDGIIDVTVPTYRQDLKMEADIAEEIARLHGYDNIAESLLDRSTTRVGLKTYEQKLEDMTRDVMGACGLNEVITYSFVSPKVFDNILLTAEDPRRNAIVIANPLGEEYSVMRTTMLPSMLDVLSMNMNRQIEKAGAYEIGRVYLPKALPLKELPVEVRMLSIGMYGDGVDFYDIKGIVETYFNLCNIRAQFRAANDPTFHPGRSAEIFINGQKVGIIGEVHPDVAEIYHLNKRVYLGEINLNMVFKEANMAKTYRPLPKFPAVTRDLAIIVSDEVPVAEIEEVIHRSGGELVERVTLFDVYRGDPVPAGHKSVAFSIVFRSRERTLVDQEVNEVFDKIVEELNREFGARLR</sequence>
<evidence type="ECO:0000256" key="11">
    <source>
        <dbReference type="ARBA" id="ARBA00022884"/>
    </source>
</evidence>
<dbReference type="FunFam" id="2.40.50.140:FF:000045">
    <property type="entry name" value="Phenylalanine--tRNA ligase beta subunit"/>
    <property type="match status" value="1"/>
</dbReference>